<comment type="similarity">
    <text evidence="2">Belongs to the oxygen-dependent FAD-linked oxidoreductase family.</text>
</comment>
<evidence type="ECO:0000256" key="5">
    <source>
        <dbReference type="ARBA" id="ARBA00023002"/>
    </source>
</evidence>
<dbReference type="InterPro" id="IPR006094">
    <property type="entry name" value="Oxid_FAD_bind_N"/>
</dbReference>
<dbReference type="GO" id="GO:0071949">
    <property type="term" value="F:FAD binding"/>
    <property type="evidence" value="ECO:0007669"/>
    <property type="project" value="InterPro"/>
</dbReference>
<dbReference type="InterPro" id="IPR050416">
    <property type="entry name" value="FAD-linked_Oxidoreductase"/>
</dbReference>
<evidence type="ECO:0000313" key="9">
    <source>
        <dbReference type="Proteomes" id="UP000325598"/>
    </source>
</evidence>
<dbReference type="Gene3D" id="3.30.43.10">
    <property type="entry name" value="Uridine Diphospho-n-acetylenolpyruvylglucosamine Reductase, domain 2"/>
    <property type="match status" value="1"/>
</dbReference>
<dbReference type="InterPro" id="IPR016167">
    <property type="entry name" value="FAD-bd_PCMH_sub1"/>
</dbReference>
<dbReference type="GeneID" id="96752246"/>
<dbReference type="InterPro" id="IPR036318">
    <property type="entry name" value="FAD-bd_PCMH-like_sf"/>
</dbReference>
<dbReference type="Gene3D" id="3.40.462.20">
    <property type="match status" value="1"/>
</dbReference>
<feature type="chain" id="PRO_5038468906" description="FAD-binding PCMH-type domain-containing protein" evidence="6">
    <location>
        <begin position="22"/>
        <end position="550"/>
    </location>
</feature>
<feature type="signal peptide" evidence="6">
    <location>
        <begin position="1"/>
        <end position="21"/>
    </location>
</feature>
<dbReference type="PANTHER" id="PTHR42973">
    <property type="entry name" value="BINDING OXIDOREDUCTASE, PUTATIVE (AFU_ORTHOLOGUE AFUA_1G17690)-RELATED"/>
    <property type="match status" value="1"/>
</dbReference>
<evidence type="ECO:0000256" key="2">
    <source>
        <dbReference type="ARBA" id="ARBA00005466"/>
    </source>
</evidence>
<evidence type="ECO:0000256" key="3">
    <source>
        <dbReference type="ARBA" id="ARBA00022630"/>
    </source>
</evidence>
<comment type="cofactor">
    <cofactor evidence="1">
        <name>FAD</name>
        <dbReference type="ChEBI" id="CHEBI:57692"/>
    </cofactor>
</comment>
<dbReference type="OrthoDB" id="545125at2"/>
<reference evidence="8 9" key="1">
    <citation type="submission" date="2019-10" db="EMBL/GenBank/DDBJ databases">
        <title>Whole genome shotgun sequence of Streptomyces angustmyceticus NBRC 3934.</title>
        <authorList>
            <person name="Hosoyama A."/>
            <person name="Ichikawa N."/>
            <person name="Kimura A."/>
            <person name="Kitahashi Y."/>
            <person name="Komaki H."/>
            <person name="Uohara A."/>
        </authorList>
    </citation>
    <scope>NUCLEOTIDE SEQUENCE [LARGE SCALE GENOMIC DNA]</scope>
    <source>
        <strain evidence="8 9">NBRC 3934</strain>
    </source>
</reference>
<dbReference type="PROSITE" id="PS51387">
    <property type="entry name" value="FAD_PCMH"/>
    <property type="match status" value="1"/>
</dbReference>
<dbReference type="PROSITE" id="PS00862">
    <property type="entry name" value="OX2_COVAL_FAD"/>
    <property type="match status" value="1"/>
</dbReference>
<keyword evidence="3" id="KW-0285">Flavoprotein</keyword>
<dbReference type="InterPro" id="IPR012951">
    <property type="entry name" value="BBE"/>
</dbReference>
<comment type="caution">
    <text evidence="8">The sequence shown here is derived from an EMBL/GenBank/DDBJ whole genome shotgun (WGS) entry which is preliminary data.</text>
</comment>
<dbReference type="Pfam" id="PF08031">
    <property type="entry name" value="BBE"/>
    <property type="match status" value="1"/>
</dbReference>
<dbReference type="InterPro" id="IPR006093">
    <property type="entry name" value="Oxy_OxRdtase_FAD_BS"/>
</dbReference>
<dbReference type="GO" id="GO:0016491">
    <property type="term" value="F:oxidoreductase activity"/>
    <property type="evidence" value="ECO:0007669"/>
    <property type="project" value="UniProtKB-KW"/>
</dbReference>
<accession>A0A5J4LW64</accession>
<dbReference type="RefSeq" id="WP_086721881.1">
    <property type="nucleotide sequence ID" value="NZ_BLAG01000030.1"/>
</dbReference>
<keyword evidence="9" id="KW-1185">Reference proteome</keyword>
<protein>
    <recommendedName>
        <fullName evidence="7">FAD-binding PCMH-type domain-containing protein</fullName>
    </recommendedName>
</protein>
<dbReference type="InterPro" id="IPR016169">
    <property type="entry name" value="FAD-bd_PCMH_sub2"/>
</dbReference>
<dbReference type="AlphaFoldDB" id="A0A5J4LW64"/>
<name>A0A5J4LW64_9ACTN</name>
<evidence type="ECO:0000256" key="4">
    <source>
        <dbReference type="ARBA" id="ARBA00022827"/>
    </source>
</evidence>
<evidence type="ECO:0000256" key="6">
    <source>
        <dbReference type="SAM" id="SignalP"/>
    </source>
</evidence>
<proteinExistence type="inferred from homology"/>
<dbReference type="PANTHER" id="PTHR42973:SF39">
    <property type="entry name" value="FAD-BINDING PCMH-TYPE DOMAIN-CONTAINING PROTEIN"/>
    <property type="match status" value="1"/>
</dbReference>
<keyword evidence="6" id="KW-0732">Signal</keyword>
<dbReference type="Proteomes" id="UP000325598">
    <property type="component" value="Unassembled WGS sequence"/>
</dbReference>
<dbReference type="Pfam" id="PF01565">
    <property type="entry name" value="FAD_binding_4"/>
    <property type="match status" value="1"/>
</dbReference>
<organism evidence="8 9">
    <name type="scientific">Streptomyces angustmyceticus</name>
    <dbReference type="NCBI Taxonomy" id="285578"/>
    <lineage>
        <taxon>Bacteria</taxon>
        <taxon>Bacillati</taxon>
        <taxon>Actinomycetota</taxon>
        <taxon>Actinomycetes</taxon>
        <taxon>Kitasatosporales</taxon>
        <taxon>Streptomycetaceae</taxon>
        <taxon>Streptomyces</taxon>
    </lineage>
</organism>
<sequence length="550" mass="56652">MKRRTLLQAGGGLAAASVALATGCDNKTGKAGAASSTSATGAATGTGAAQTNAASASAAATGGHASKASWTALGKSLDGKLIRASDAAYATARRLYNTRYDTLKPSAIAYVEHPADIAECLAFARRHDTPVAIRSGGHSYAGWSSGNGKLVIDVSALSKVGAPSGGTTRIGAGAKLIDVYQGLGAHGVTIPGGSCPTVGISGLTLGGGHGVASRAYGLTCDSLVGATLVTADGKTVDCDKSRHADLFWALRGAGNGNFGVVTELRFRTHPAPRAVMAYMTWPWAKAAKVVASWQKWGPAQADEIWSACHLDARPGTTPSVSVAAFSLGSYRELQNAVDKLADQPGGPGPAKSVHLTPTGYLDAMESYAGCSSKSTAQCHMPGSLPGHTSAGQLGRETYAARSHFFDRSLSAAGIRTLMDQIEAGGRKGVNGNVALTALGGAINRVGRTDTAFVHRGSRFLAQYLTSWPGGGTSQGRSGPGGGSSATRTAWLNSFHDAMRRYSSGAAYQNYTDPGLKDWKSAYYGAAATRLDQVKRTYDPQRLFSTFPQAL</sequence>
<keyword evidence="5" id="KW-0560">Oxidoreductase</keyword>
<evidence type="ECO:0000313" key="8">
    <source>
        <dbReference type="EMBL" id="GES34525.1"/>
    </source>
</evidence>
<feature type="domain" description="FAD-binding PCMH-type" evidence="7">
    <location>
        <begin position="103"/>
        <end position="271"/>
    </location>
</feature>
<evidence type="ECO:0000256" key="1">
    <source>
        <dbReference type="ARBA" id="ARBA00001974"/>
    </source>
</evidence>
<dbReference type="SUPFAM" id="SSF56176">
    <property type="entry name" value="FAD-binding/transporter-associated domain-like"/>
    <property type="match status" value="1"/>
</dbReference>
<dbReference type="PROSITE" id="PS51257">
    <property type="entry name" value="PROKAR_LIPOPROTEIN"/>
    <property type="match status" value="1"/>
</dbReference>
<gene>
    <name evidence="8" type="ORF">San01_70130</name>
</gene>
<dbReference type="InterPro" id="IPR016166">
    <property type="entry name" value="FAD-bd_PCMH"/>
</dbReference>
<keyword evidence="4" id="KW-0274">FAD</keyword>
<evidence type="ECO:0000259" key="7">
    <source>
        <dbReference type="PROSITE" id="PS51387"/>
    </source>
</evidence>
<dbReference type="Gene3D" id="3.30.465.10">
    <property type="match status" value="1"/>
</dbReference>
<dbReference type="EMBL" id="BLAG01000030">
    <property type="protein sequence ID" value="GES34525.1"/>
    <property type="molecule type" value="Genomic_DNA"/>
</dbReference>